<keyword evidence="1" id="KW-0732">Signal</keyword>
<dbReference type="EMBL" id="NWSH01000008">
    <property type="protein sequence ID" value="PCG80946.1"/>
    <property type="molecule type" value="Genomic_DNA"/>
</dbReference>
<evidence type="ECO:0000313" key="2">
    <source>
        <dbReference type="EMBL" id="PCG80946.1"/>
    </source>
</evidence>
<reference evidence="2" key="1">
    <citation type="submission" date="2017-09" db="EMBL/GenBank/DDBJ databases">
        <title>Contemporary evolution of a Lepidopteran species, Heliothis virescens, in response to modern agricultural practices.</title>
        <authorList>
            <person name="Fritz M.L."/>
            <person name="Deyonke A.M."/>
            <person name="Papanicolaou A."/>
            <person name="Micinski S."/>
            <person name="Westbrook J."/>
            <person name="Gould F."/>
        </authorList>
    </citation>
    <scope>NUCLEOTIDE SEQUENCE [LARGE SCALE GENOMIC DNA]</scope>
    <source>
        <strain evidence="2">HvINT-</strain>
        <tissue evidence="2">Whole body</tissue>
    </source>
</reference>
<feature type="signal peptide" evidence="1">
    <location>
        <begin position="1"/>
        <end position="17"/>
    </location>
</feature>
<proteinExistence type="predicted"/>
<accession>A0A2A4KAD9</accession>
<name>A0A2A4KAD9_HELVI</name>
<comment type="caution">
    <text evidence="2">The sequence shown here is derived from an EMBL/GenBank/DDBJ whole genome shotgun (WGS) entry which is preliminary data.</text>
</comment>
<evidence type="ECO:0000256" key="1">
    <source>
        <dbReference type="SAM" id="SignalP"/>
    </source>
</evidence>
<feature type="chain" id="PRO_5013082309" evidence="1">
    <location>
        <begin position="18"/>
        <end position="273"/>
    </location>
</feature>
<sequence>MFFVWTLIIICLNCVFGDLNLKEGGLGTCLKVYKCPMENFIMNWLNAGYVPGLVDIPEMPDICSLENNEPVICCTGCYVNINATKPRNPSRIGPTGHLEDPGPTVASRKCLDYFSRLPYKCRGGALGLKIVKTVKWYQDKPCHMLEYSGWMATGGRMAERFEFPHSLVTENKRDHYEKSSDESKDESEVSNISSCVSNTKSEAILPTALVKSETTKGSYITLRCLVDLGSQASCIPESAAHLLALKRYNLQQCHTRSGSGDARRLTASLMVRS</sequence>
<gene>
    <name evidence="2" type="ORF">B5V51_12862</name>
</gene>
<protein>
    <submittedName>
        <fullName evidence="2">Uncharacterized protein</fullName>
    </submittedName>
</protein>
<dbReference type="AlphaFoldDB" id="A0A2A4KAD9"/>
<organism evidence="2">
    <name type="scientific">Heliothis virescens</name>
    <name type="common">Tobacco budworm moth</name>
    <dbReference type="NCBI Taxonomy" id="7102"/>
    <lineage>
        <taxon>Eukaryota</taxon>
        <taxon>Metazoa</taxon>
        <taxon>Ecdysozoa</taxon>
        <taxon>Arthropoda</taxon>
        <taxon>Hexapoda</taxon>
        <taxon>Insecta</taxon>
        <taxon>Pterygota</taxon>
        <taxon>Neoptera</taxon>
        <taxon>Endopterygota</taxon>
        <taxon>Lepidoptera</taxon>
        <taxon>Glossata</taxon>
        <taxon>Ditrysia</taxon>
        <taxon>Noctuoidea</taxon>
        <taxon>Noctuidae</taxon>
        <taxon>Heliothinae</taxon>
        <taxon>Heliothis</taxon>
    </lineage>
</organism>